<reference evidence="2 3" key="1">
    <citation type="submission" date="2018-07" db="EMBL/GenBank/DDBJ databases">
        <title>Crenobacter cavernae sp. nov., isolated from a karst cave.</title>
        <authorList>
            <person name="Zhu H."/>
        </authorList>
    </citation>
    <scope>NUCLEOTIDE SEQUENCE [LARGE SCALE GENOMIC DNA]</scope>
    <source>
        <strain evidence="2 3">K1W11S-77</strain>
    </source>
</reference>
<feature type="transmembrane region" description="Helical" evidence="1">
    <location>
        <begin position="62"/>
        <end position="81"/>
    </location>
</feature>
<feature type="transmembrane region" description="Helical" evidence="1">
    <location>
        <begin position="38"/>
        <end position="56"/>
    </location>
</feature>
<evidence type="ECO:0000256" key="1">
    <source>
        <dbReference type="SAM" id="Phobius"/>
    </source>
</evidence>
<dbReference type="EMBL" id="CP031337">
    <property type="protein sequence ID" value="AXK38765.1"/>
    <property type="molecule type" value="Genomic_DNA"/>
</dbReference>
<dbReference type="AlphaFoldDB" id="A0A345Y4B3"/>
<gene>
    <name evidence="2" type="ORF">DWG20_04585</name>
</gene>
<sequence length="106" mass="11675">MNSILWLIAGMAAITFLIRASFLVFGQKLQFPAGVKRALYYVPVAVLPALVVPMALLPRGDWWLTPANPYLIGTLVAAAVAIRTKKTLLAIMVSFAVYLAWRLLFV</sequence>
<dbReference type="RefSeq" id="WP_115432700.1">
    <property type="nucleotide sequence ID" value="NZ_CP031337.1"/>
</dbReference>
<dbReference type="Proteomes" id="UP000254537">
    <property type="component" value="Chromosome"/>
</dbReference>
<keyword evidence="1" id="KW-0472">Membrane</keyword>
<keyword evidence="1" id="KW-0812">Transmembrane</keyword>
<protein>
    <submittedName>
        <fullName evidence="2">AzlD domain-containing protein</fullName>
    </submittedName>
</protein>
<dbReference type="Pfam" id="PF05437">
    <property type="entry name" value="AzlD"/>
    <property type="match status" value="1"/>
</dbReference>
<dbReference type="OrthoDB" id="515103at2"/>
<name>A0A345Y4B3_9NEIS</name>
<dbReference type="InterPro" id="IPR008407">
    <property type="entry name" value="Brnchd-chn_aa_trnsp_AzlD"/>
</dbReference>
<feature type="transmembrane region" description="Helical" evidence="1">
    <location>
        <begin position="6"/>
        <end position="26"/>
    </location>
</feature>
<dbReference type="KEGG" id="ccah:DWG20_04585"/>
<organism evidence="2 3">
    <name type="scientific">Crenobacter cavernae</name>
    <dbReference type="NCBI Taxonomy" id="2290923"/>
    <lineage>
        <taxon>Bacteria</taxon>
        <taxon>Pseudomonadati</taxon>
        <taxon>Pseudomonadota</taxon>
        <taxon>Betaproteobacteria</taxon>
        <taxon>Neisseriales</taxon>
        <taxon>Neisseriaceae</taxon>
        <taxon>Crenobacter</taxon>
    </lineage>
</organism>
<keyword evidence="1" id="KW-1133">Transmembrane helix</keyword>
<proteinExistence type="predicted"/>
<feature type="transmembrane region" description="Helical" evidence="1">
    <location>
        <begin position="88"/>
        <end position="105"/>
    </location>
</feature>
<accession>A0A345Y4B3</accession>
<evidence type="ECO:0000313" key="2">
    <source>
        <dbReference type="EMBL" id="AXK38765.1"/>
    </source>
</evidence>
<evidence type="ECO:0000313" key="3">
    <source>
        <dbReference type="Proteomes" id="UP000254537"/>
    </source>
</evidence>